<accession>A0AA40WFC8</accession>
<dbReference type="PANTHER" id="PTHR30314:SF3">
    <property type="entry name" value="MITOCHONDRIAL DIVISION PROTEIN FSZA"/>
    <property type="match status" value="1"/>
</dbReference>
<gene>
    <name evidence="5" type="ORF">IQB77_21615</name>
</gene>
<dbReference type="Gene3D" id="3.30.1330.20">
    <property type="entry name" value="Tubulin/FtsZ, C-terminal domain"/>
    <property type="match status" value="1"/>
</dbReference>
<keyword evidence="5" id="KW-0132">Cell division</keyword>
<keyword evidence="1" id="KW-0547">Nucleotide-binding</keyword>
<name>A0AA40WFC8_LEPIR</name>
<dbReference type="PANTHER" id="PTHR30314">
    <property type="entry name" value="CELL DIVISION PROTEIN FTSZ-RELATED"/>
    <property type="match status" value="1"/>
</dbReference>
<evidence type="ECO:0000256" key="2">
    <source>
        <dbReference type="ARBA" id="ARBA00023134"/>
    </source>
</evidence>
<dbReference type="Pfam" id="PF12327">
    <property type="entry name" value="FtsZ_C"/>
    <property type="match status" value="1"/>
</dbReference>
<evidence type="ECO:0000256" key="3">
    <source>
        <dbReference type="SAM" id="MobiDB-lite"/>
    </source>
</evidence>
<dbReference type="Proteomes" id="UP000644282">
    <property type="component" value="Unassembled WGS sequence"/>
</dbReference>
<dbReference type="GO" id="GO:0005737">
    <property type="term" value="C:cytoplasm"/>
    <property type="evidence" value="ECO:0007669"/>
    <property type="project" value="TreeGrafter"/>
</dbReference>
<evidence type="ECO:0000313" key="5">
    <source>
        <dbReference type="EMBL" id="MBE8432311.1"/>
    </source>
</evidence>
<protein>
    <submittedName>
        <fullName evidence="5">Cell division protein FtsZ</fullName>
    </submittedName>
</protein>
<evidence type="ECO:0000256" key="1">
    <source>
        <dbReference type="ARBA" id="ARBA00022741"/>
    </source>
</evidence>
<feature type="non-terminal residue" evidence="5">
    <location>
        <position position="1"/>
    </location>
</feature>
<dbReference type="EMBL" id="JADDXF010000508">
    <property type="protein sequence ID" value="MBE8432311.1"/>
    <property type="molecule type" value="Genomic_DNA"/>
</dbReference>
<keyword evidence="5" id="KW-0131">Cell cycle</keyword>
<dbReference type="GO" id="GO:0003924">
    <property type="term" value="F:GTPase activity"/>
    <property type="evidence" value="ECO:0007669"/>
    <property type="project" value="InterPro"/>
</dbReference>
<dbReference type="SMART" id="SM00865">
    <property type="entry name" value="Tubulin_C"/>
    <property type="match status" value="1"/>
</dbReference>
<feature type="compositionally biased region" description="Low complexity" evidence="3">
    <location>
        <begin position="137"/>
        <end position="151"/>
    </location>
</feature>
<dbReference type="GO" id="GO:0032153">
    <property type="term" value="C:cell division site"/>
    <property type="evidence" value="ECO:0007669"/>
    <property type="project" value="TreeGrafter"/>
</dbReference>
<feature type="region of interest" description="Disordered" evidence="3">
    <location>
        <begin position="124"/>
        <end position="170"/>
    </location>
</feature>
<dbReference type="GO" id="GO:0005525">
    <property type="term" value="F:GTP binding"/>
    <property type="evidence" value="ECO:0007669"/>
    <property type="project" value="UniProtKB-KW"/>
</dbReference>
<sequence length="170" mass="18374">GSGEGKVKEAVEYAINNSLLDSASITGASSLLINVSGGKDLTISDWNEVSGIITSQVDPNANIIVGLHEDESLSNKIRVTVIATGFDRRFSSGKLIQNQDLAVKIQENYGFQKKVVGMENSSAKKKESLQDENVEQNRNSGSLRLRSSNGSAPKADDYDIPAYLRRNNSV</sequence>
<feature type="domain" description="Tubulin/FtsZ 2-layer sandwich" evidence="4">
    <location>
        <begin position="1"/>
        <end position="95"/>
    </location>
</feature>
<dbReference type="InterPro" id="IPR037103">
    <property type="entry name" value="Tubulin/FtsZ-like_C"/>
</dbReference>
<dbReference type="InterPro" id="IPR024757">
    <property type="entry name" value="FtsZ_C"/>
</dbReference>
<proteinExistence type="predicted"/>
<comment type="caution">
    <text evidence="5">The sequence shown here is derived from an EMBL/GenBank/DDBJ whole genome shotgun (WGS) entry which is preliminary data.</text>
</comment>
<dbReference type="InterPro" id="IPR045061">
    <property type="entry name" value="FtsZ/CetZ"/>
</dbReference>
<organism evidence="5 6">
    <name type="scientific">Leptospira interrogans serovar Pomona</name>
    <dbReference type="NCBI Taxonomy" id="44276"/>
    <lineage>
        <taxon>Bacteria</taxon>
        <taxon>Pseudomonadati</taxon>
        <taxon>Spirochaetota</taxon>
        <taxon>Spirochaetia</taxon>
        <taxon>Leptospirales</taxon>
        <taxon>Leptospiraceae</taxon>
        <taxon>Leptospira</taxon>
    </lineage>
</organism>
<evidence type="ECO:0000259" key="4">
    <source>
        <dbReference type="SMART" id="SM00865"/>
    </source>
</evidence>
<dbReference type="InterPro" id="IPR018316">
    <property type="entry name" value="Tubulin/FtsZ_2-layer-sand-dom"/>
</dbReference>
<keyword evidence="2" id="KW-0342">GTP-binding</keyword>
<evidence type="ECO:0000313" key="6">
    <source>
        <dbReference type="Proteomes" id="UP000644282"/>
    </source>
</evidence>
<dbReference type="InterPro" id="IPR008280">
    <property type="entry name" value="Tub_FtsZ_C"/>
</dbReference>
<dbReference type="AlphaFoldDB" id="A0AA40WFC8"/>
<dbReference type="SUPFAM" id="SSF55307">
    <property type="entry name" value="Tubulin C-terminal domain-like"/>
    <property type="match status" value="1"/>
</dbReference>
<dbReference type="GO" id="GO:0051301">
    <property type="term" value="P:cell division"/>
    <property type="evidence" value="ECO:0007669"/>
    <property type="project" value="UniProtKB-KW"/>
</dbReference>
<reference evidence="5" key="1">
    <citation type="submission" date="2020-10" db="EMBL/GenBank/DDBJ databases">
        <title>New Zealand Leptospira genomics.</title>
        <authorList>
            <person name="Wilkinson D.A."/>
            <person name="Nisa S."/>
            <person name="Moinet M."/>
            <person name="Benschop J."/>
        </authorList>
    </citation>
    <scope>NUCLEOTIDE SEQUENCE</scope>
    <source>
        <strain evidence="5">ESR8</strain>
    </source>
</reference>